<dbReference type="InterPro" id="IPR011990">
    <property type="entry name" value="TPR-like_helical_dom_sf"/>
</dbReference>
<name>A0A4S4E5V8_CAMSN</name>
<keyword evidence="2" id="KW-1185">Reference proteome</keyword>
<evidence type="ECO:0000313" key="1">
    <source>
        <dbReference type="EMBL" id="THG11381.1"/>
    </source>
</evidence>
<protein>
    <submittedName>
        <fullName evidence="1">Uncharacterized protein</fullName>
    </submittedName>
</protein>
<proteinExistence type="predicted"/>
<dbReference type="AlphaFoldDB" id="A0A4S4E5V8"/>
<comment type="caution">
    <text evidence="1">The sequence shown here is derived from an EMBL/GenBank/DDBJ whole genome shotgun (WGS) entry which is preliminary data.</text>
</comment>
<organism evidence="1 2">
    <name type="scientific">Camellia sinensis var. sinensis</name>
    <name type="common">China tea</name>
    <dbReference type="NCBI Taxonomy" id="542762"/>
    <lineage>
        <taxon>Eukaryota</taxon>
        <taxon>Viridiplantae</taxon>
        <taxon>Streptophyta</taxon>
        <taxon>Embryophyta</taxon>
        <taxon>Tracheophyta</taxon>
        <taxon>Spermatophyta</taxon>
        <taxon>Magnoliopsida</taxon>
        <taxon>eudicotyledons</taxon>
        <taxon>Gunneridae</taxon>
        <taxon>Pentapetalae</taxon>
        <taxon>asterids</taxon>
        <taxon>Ericales</taxon>
        <taxon>Theaceae</taxon>
        <taxon>Camellia</taxon>
    </lineage>
</organism>
<evidence type="ECO:0000313" key="2">
    <source>
        <dbReference type="Proteomes" id="UP000306102"/>
    </source>
</evidence>
<dbReference type="STRING" id="542762.A0A4S4E5V8"/>
<reference evidence="1 2" key="1">
    <citation type="journal article" date="2018" name="Proc. Natl. Acad. Sci. U.S.A.">
        <title>Draft genome sequence of Camellia sinensis var. sinensis provides insights into the evolution of the tea genome and tea quality.</title>
        <authorList>
            <person name="Wei C."/>
            <person name="Yang H."/>
            <person name="Wang S."/>
            <person name="Zhao J."/>
            <person name="Liu C."/>
            <person name="Gao L."/>
            <person name="Xia E."/>
            <person name="Lu Y."/>
            <person name="Tai Y."/>
            <person name="She G."/>
            <person name="Sun J."/>
            <person name="Cao H."/>
            <person name="Tong W."/>
            <person name="Gao Q."/>
            <person name="Li Y."/>
            <person name="Deng W."/>
            <person name="Jiang X."/>
            <person name="Wang W."/>
            <person name="Chen Q."/>
            <person name="Zhang S."/>
            <person name="Li H."/>
            <person name="Wu J."/>
            <person name="Wang P."/>
            <person name="Li P."/>
            <person name="Shi C."/>
            <person name="Zheng F."/>
            <person name="Jian J."/>
            <person name="Huang B."/>
            <person name="Shan D."/>
            <person name="Shi M."/>
            <person name="Fang C."/>
            <person name="Yue Y."/>
            <person name="Li F."/>
            <person name="Li D."/>
            <person name="Wei S."/>
            <person name="Han B."/>
            <person name="Jiang C."/>
            <person name="Yin Y."/>
            <person name="Xia T."/>
            <person name="Zhang Z."/>
            <person name="Bennetzen J.L."/>
            <person name="Zhao S."/>
            <person name="Wan X."/>
        </authorList>
    </citation>
    <scope>NUCLEOTIDE SEQUENCE [LARGE SCALE GENOMIC DNA]</scope>
    <source>
        <strain evidence="2">cv. Shuchazao</strain>
        <tissue evidence="1">Leaf</tissue>
    </source>
</reference>
<gene>
    <name evidence="1" type="ORF">TEA_018883</name>
</gene>
<dbReference type="Proteomes" id="UP000306102">
    <property type="component" value="Unassembled WGS sequence"/>
</dbReference>
<dbReference type="Gene3D" id="1.25.40.10">
    <property type="entry name" value="Tetratricopeptide repeat domain"/>
    <property type="match status" value="1"/>
</dbReference>
<accession>A0A4S4E5V8</accession>
<dbReference type="EMBL" id="SDRB02007324">
    <property type="protein sequence ID" value="THG11381.1"/>
    <property type="molecule type" value="Genomic_DNA"/>
</dbReference>
<sequence>MGNVSGLGNGVALIMPVEGCYIRDCSIEVMEENRDASKEAKVQGKLEEAIEQLTQAILLNPTSAIMYSGSFIAIVSAEVFFEECYHGARMWAKSKGIPLLASILEANERAKRQWEKYKSMLDDAKAMKAEIDGELSSSTRANAALSGTPCHLDFK</sequence>